<gene>
    <name evidence="1" type="ORF">IE077_004137</name>
</gene>
<dbReference type="EMBL" id="JADAQX010000068">
    <property type="protein sequence ID" value="KAF8822261.1"/>
    <property type="molecule type" value="Genomic_DNA"/>
</dbReference>
<evidence type="ECO:0000313" key="1">
    <source>
        <dbReference type="EMBL" id="KAF8822261.1"/>
    </source>
</evidence>
<sequence>MPTPLSTRCSAFREDLKVRLDSISEDQPVVHLLKEILLETNVTIFNHVECLFDSYKKCYLRPTSERNCEVENKEQKMMSVCHKNFLIQPSQSPCSVATGNELVSPIGDFVVPIMQKNRKRTFHPQDACNDELMYSKTKRFAAGNNVEESENCNFNVTENSWNASGKINLERTFRASLSNDAFFTPKGNEHLIESSQQLVLKSQCSDNTETSDFQCAPDFSNFASHKSDCTTSVSNEITTMKGIHQQKYMKQSTEQQFSPASEEPDDLNRSFGGLYFHYVLRPYPPSDIRATIPIQDFLIAKKERDRFKEDACILKRDRHLFVYNLDAKGSYKYHEFNFAKPAETLKVQWVRDLREEHLLRQDSWNPFSIFGSAPPEVDTNELFPLRMYNQISAADRMKHPAIRLGRLELEWKRRTGKIVNLKIDDTATAAKMESIIGRFHMQKNSYQQWLAWFSRSIDYNEWKRISTHLKNRWKQEDEMDLNWKHDHLSLVEIQWLSKVMEWSEDKRDIVAIRQPCFCPAPNPSSNWGWNDRRHVLQNCATSRMSESICGPNLSLHRIRGTFKSPTKPANVPSMYFKSPFQSH</sequence>
<name>A0ABQ7JE14_9APIC</name>
<evidence type="ECO:0000313" key="2">
    <source>
        <dbReference type="Proteomes" id="UP000823046"/>
    </source>
</evidence>
<protein>
    <submittedName>
        <fullName evidence="1">Uncharacterized protein</fullName>
    </submittedName>
</protein>
<keyword evidence="2" id="KW-1185">Reference proteome</keyword>
<organism evidence="1 2">
    <name type="scientific">Cardiosporidium cionae</name>
    <dbReference type="NCBI Taxonomy" id="476202"/>
    <lineage>
        <taxon>Eukaryota</taxon>
        <taxon>Sar</taxon>
        <taxon>Alveolata</taxon>
        <taxon>Apicomplexa</taxon>
        <taxon>Aconoidasida</taxon>
        <taxon>Nephromycida</taxon>
        <taxon>Cardiosporidium</taxon>
    </lineage>
</organism>
<comment type="caution">
    <text evidence="1">The sequence shown here is derived from an EMBL/GenBank/DDBJ whole genome shotgun (WGS) entry which is preliminary data.</text>
</comment>
<proteinExistence type="predicted"/>
<reference evidence="1 2" key="1">
    <citation type="journal article" date="2020" name="bioRxiv">
        <title>Metabolic contributions of an alphaproteobacterial endosymbiont in the apicomplexan Cardiosporidium cionae.</title>
        <authorList>
            <person name="Hunter E.S."/>
            <person name="Paight C.J."/>
            <person name="Lane C.E."/>
        </authorList>
    </citation>
    <scope>NUCLEOTIDE SEQUENCE [LARGE SCALE GENOMIC DNA]</scope>
    <source>
        <strain evidence="1">ESH_2018</strain>
    </source>
</reference>
<dbReference type="Proteomes" id="UP000823046">
    <property type="component" value="Unassembled WGS sequence"/>
</dbReference>
<accession>A0ABQ7JE14</accession>